<sequence length="349" mass="39953">MLGRVSLFALMQRVVPGAVVATTGRTIVVFSQQHHILESNQRARNSPSNVWIEDWEVDRLGMKPEPGALPTQLVLDKQLELYNFDQLLSPPEVMEAPKHSSYSSRKVYGERLQLLELNDRAQRHSFQSKWWITRGQAYKENLQFKANSRPSILLTKSQIKLFHSSQLSGGEALQQYPVSGGSRRVYNKKGEAFQLLQDHIKSNDFNSGLYFTRRQMEFFKLASLPDQLPVVQEATTGDRHLLYNVDQLEDPHLALKTLQRAPVNVPTFLLSGEPIMSENARKFPKTFRSNYWLTGRDAELYQWPIKESEKRRGVPFSTGASSPVQYELFNVEQLSNPDEAFARAGLFIQ</sequence>
<reference evidence="3" key="1">
    <citation type="journal article" date="2003" name="Eukaryot. Cell">
        <title>RBP38, a novel RNA-binding protein from trypanosomatid mitochondria, modulates RNA stability.</title>
        <authorList>
            <person name="Sbicego S."/>
            <person name="Alfonzo J.D."/>
            <person name="Estevez A.M."/>
            <person name="Rubio M.A."/>
            <person name="Kang X."/>
            <person name="Turck C.W."/>
            <person name="Peris M."/>
            <person name="Simpson L."/>
        </authorList>
    </citation>
    <scope>NUCLEOTIDE SEQUENCE</scope>
</reference>
<dbReference type="AlphaFoldDB" id="Q86PT0"/>
<dbReference type="Pfam" id="PF20054">
    <property type="entry name" value="Tc-38"/>
    <property type="match status" value="2"/>
</dbReference>
<dbReference type="VEuPathDB" id="TriTrypDB:LtaPh_2310400"/>
<evidence type="ECO:0000256" key="1">
    <source>
        <dbReference type="SAM" id="SignalP"/>
    </source>
</evidence>
<name>Q86PT0_LEITA</name>
<organism evidence="3">
    <name type="scientific">Leishmania tarentolae</name>
    <name type="common">Sauroleishmania tarentolae</name>
    <dbReference type="NCBI Taxonomy" id="5689"/>
    <lineage>
        <taxon>Eukaryota</taxon>
        <taxon>Discoba</taxon>
        <taxon>Euglenozoa</taxon>
        <taxon>Kinetoplastea</taxon>
        <taxon>Metakinetoplastina</taxon>
        <taxon>Trypanosomatida</taxon>
        <taxon>Trypanosomatidae</taxon>
        <taxon>Leishmaniinae</taxon>
        <taxon>Leishmania</taxon>
        <taxon>lizard Leishmania</taxon>
    </lineage>
</organism>
<proteinExistence type="predicted"/>
<feature type="signal peptide" evidence="1">
    <location>
        <begin position="1"/>
        <end position="17"/>
    </location>
</feature>
<feature type="domain" description="Trypanosoma Tc-38 (p38) protein" evidence="2">
    <location>
        <begin position="287"/>
        <end position="338"/>
    </location>
</feature>
<evidence type="ECO:0000259" key="2">
    <source>
        <dbReference type="Pfam" id="PF20054"/>
    </source>
</evidence>
<feature type="domain" description="Trypanosoma Tc-38 (p38) protein" evidence="2">
    <location>
        <begin position="27"/>
        <end position="91"/>
    </location>
</feature>
<gene>
    <name evidence="3" type="primary">RBP38</name>
</gene>
<accession>Q86PT0</accession>
<keyword evidence="1" id="KW-0732">Signal</keyword>
<evidence type="ECO:0000313" key="3">
    <source>
        <dbReference type="EMBL" id="AAO39844.1"/>
    </source>
</evidence>
<dbReference type="InterPro" id="IPR045399">
    <property type="entry name" value="Tc-38"/>
</dbReference>
<protein>
    <submittedName>
        <fullName evidence="3">Mitochondrial RNA-binding protein RBP38</fullName>
    </submittedName>
</protein>
<dbReference type="EMBL" id="AY187286">
    <property type="protein sequence ID" value="AAO39844.1"/>
    <property type="molecule type" value="Genomic_DNA"/>
</dbReference>
<feature type="chain" id="PRO_5004302566" evidence="1">
    <location>
        <begin position="18"/>
        <end position="349"/>
    </location>
</feature>